<evidence type="ECO:0000313" key="3">
    <source>
        <dbReference type="Proteomes" id="UP000291819"/>
    </source>
</evidence>
<gene>
    <name evidence="2" type="ORF">EYS08_15970</name>
</gene>
<keyword evidence="3" id="KW-1185">Reference proteome</keyword>
<comment type="caution">
    <text evidence="2">The sequence shown here is derived from an EMBL/GenBank/DDBJ whole genome shotgun (WGS) entry which is preliminary data.</text>
</comment>
<dbReference type="AlphaFoldDB" id="A0A4Q9HAH5"/>
<evidence type="ECO:0000256" key="1">
    <source>
        <dbReference type="SAM" id="Phobius"/>
    </source>
</evidence>
<evidence type="ECO:0000313" key="2">
    <source>
        <dbReference type="EMBL" id="TBO41028.1"/>
    </source>
</evidence>
<dbReference type="Proteomes" id="UP000291819">
    <property type="component" value="Unassembled WGS sequence"/>
</dbReference>
<reference evidence="2 3" key="1">
    <citation type="submission" date="2019-02" db="EMBL/GenBank/DDBJ databases">
        <title>Pedobacter kyonggii whole genome sequence analysis.</title>
        <authorList>
            <person name="Dahal R.H."/>
        </authorList>
    </citation>
    <scope>NUCLEOTIDE SEQUENCE [LARGE SCALE GENOMIC DNA]</scope>
    <source>
        <strain evidence="2 3">K-4-11-1</strain>
    </source>
</reference>
<organism evidence="2 3">
    <name type="scientific">Pedobacter kyonggii</name>
    <dbReference type="NCBI Taxonomy" id="1926871"/>
    <lineage>
        <taxon>Bacteria</taxon>
        <taxon>Pseudomonadati</taxon>
        <taxon>Bacteroidota</taxon>
        <taxon>Sphingobacteriia</taxon>
        <taxon>Sphingobacteriales</taxon>
        <taxon>Sphingobacteriaceae</taxon>
        <taxon>Pedobacter</taxon>
    </lineage>
</organism>
<dbReference type="OrthoDB" id="9815624at2"/>
<dbReference type="EMBL" id="SIXF01000016">
    <property type="protein sequence ID" value="TBO41028.1"/>
    <property type="molecule type" value="Genomic_DNA"/>
</dbReference>
<keyword evidence="1" id="KW-1133">Transmembrane helix</keyword>
<accession>A0A4Q9HAH5</accession>
<protein>
    <submittedName>
        <fullName evidence="2">Uncharacterized protein</fullName>
    </submittedName>
</protein>
<sequence length="76" mass="8233">MPYTVQAFIGSGGIFLTKTMSACSASFNDPIERFSIIVGDALKDAKVDLSIIYQVSAVLMLLATWSLFAIKIKKDA</sequence>
<keyword evidence="1" id="KW-0472">Membrane</keyword>
<proteinExistence type="predicted"/>
<keyword evidence="1" id="KW-0812">Transmembrane</keyword>
<dbReference type="RefSeq" id="WP_131030967.1">
    <property type="nucleotide sequence ID" value="NZ_SIXF01000016.1"/>
</dbReference>
<name>A0A4Q9HAH5_9SPHI</name>
<feature type="transmembrane region" description="Helical" evidence="1">
    <location>
        <begin position="51"/>
        <end position="70"/>
    </location>
</feature>